<evidence type="ECO:0000256" key="3">
    <source>
        <dbReference type="ARBA" id="ARBA00022692"/>
    </source>
</evidence>
<evidence type="ECO:0000256" key="5">
    <source>
        <dbReference type="ARBA" id="ARBA00023136"/>
    </source>
</evidence>
<dbReference type="Pfam" id="PF03788">
    <property type="entry name" value="LrgA"/>
    <property type="match status" value="1"/>
</dbReference>
<dbReference type="Proteomes" id="UP001207736">
    <property type="component" value="Unassembled WGS sequence"/>
</dbReference>
<sequence length="89" mass="10391">MVGMLLLTLFLHLKWIKLHWVKGISDLLIANLGLFFIPPCVKIILYFDLFRANFWSIIISVVLSTILVIYITAIVYQVLRKKNKDERVS</sequence>
<keyword evidence="3 6" id="KW-0812">Transmembrane</keyword>
<feature type="transmembrane region" description="Helical" evidence="6">
    <location>
        <begin position="28"/>
        <end position="47"/>
    </location>
</feature>
<protein>
    <recommendedName>
        <fullName evidence="11">CidA/LrgA family protein</fullName>
    </recommendedName>
</protein>
<dbReference type="EMBL" id="BQKB01000042">
    <property type="protein sequence ID" value="GJM53609.1"/>
    <property type="molecule type" value="Genomic_DNA"/>
</dbReference>
<keyword evidence="2" id="KW-1003">Cell membrane</keyword>
<feature type="transmembrane region" description="Helical" evidence="6">
    <location>
        <begin position="54"/>
        <end position="79"/>
    </location>
</feature>
<organism evidence="7 9">
    <name type="scientific">Capnocytophaga catalasegens</name>
    <dbReference type="NCBI Taxonomy" id="1004260"/>
    <lineage>
        <taxon>Bacteria</taxon>
        <taxon>Pseudomonadati</taxon>
        <taxon>Bacteroidota</taxon>
        <taxon>Flavobacteriia</taxon>
        <taxon>Flavobacteriales</taxon>
        <taxon>Flavobacteriaceae</taxon>
        <taxon>Capnocytophaga</taxon>
    </lineage>
</organism>
<gene>
    <name evidence="7" type="ORF">RCZ15_15330</name>
    <name evidence="8" type="ORF">RCZ16_19250</name>
</gene>
<evidence type="ECO:0000256" key="1">
    <source>
        <dbReference type="ARBA" id="ARBA00004651"/>
    </source>
</evidence>
<reference evidence="7 10" key="1">
    <citation type="submission" date="2021-11" db="EMBL/GenBank/DDBJ databases">
        <title>Draft genome sequence of Capnocytophaga sp. strain KC07075 isolated from cat oral cavity.</title>
        <authorList>
            <person name="Suzuki M."/>
            <person name="Imaoka K."/>
            <person name="Kimura M."/>
            <person name="Morikawa S."/>
            <person name="Maeda K."/>
        </authorList>
    </citation>
    <scope>NUCLEOTIDE SEQUENCE</scope>
    <source>
        <strain evidence="7">KC07075</strain>
        <strain evidence="8 10">KC07079</strain>
    </source>
</reference>
<comment type="subcellular location">
    <subcellularLocation>
        <location evidence="1">Cell membrane</location>
        <topology evidence="1">Multi-pass membrane protein</topology>
    </subcellularLocation>
</comment>
<dbReference type="InterPro" id="IPR005538">
    <property type="entry name" value="LrgA/CidA"/>
</dbReference>
<keyword evidence="10" id="KW-1185">Reference proteome</keyword>
<evidence type="ECO:0000313" key="7">
    <source>
        <dbReference type="EMBL" id="GJM50560.1"/>
    </source>
</evidence>
<keyword evidence="4 6" id="KW-1133">Transmembrane helix</keyword>
<name>A0AAV5AYM8_9FLAO</name>
<evidence type="ECO:0000256" key="6">
    <source>
        <dbReference type="SAM" id="Phobius"/>
    </source>
</evidence>
<evidence type="ECO:0000313" key="9">
    <source>
        <dbReference type="Proteomes" id="UP001207736"/>
    </source>
</evidence>
<dbReference type="PANTHER" id="PTHR33931">
    <property type="entry name" value="HOLIN-LIKE PROTEIN CIDA-RELATED"/>
    <property type="match status" value="1"/>
</dbReference>
<comment type="caution">
    <text evidence="7">The sequence shown here is derived from an EMBL/GenBank/DDBJ whole genome shotgun (WGS) entry which is preliminary data.</text>
</comment>
<dbReference type="PANTHER" id="PTHR33931:SF5">
    <property type="entry name" value="UPF0299 MEMBRANE PROTEIN YOHJ"/>
    <property type="match status" value="1"/>
</dbReference>
<dbReference type="AlphaFoldDB" id="A0AAV5AYM8"/>
<keyword evidence="5 6" id="KW-0472">Membrane</keyword>
<dbReference type="GO" id="GO:0005886">
    <property type="term" value="C:plasma membrane"/>
    <property type="evidence" value="ECO:0007669"/>
    <property type="project" value="UniProtKB-SubCell"/>
</dbReference>
<dbReference type="Proteomes" id="UP001208692">
    <property type="component" value="Unassembled WGS sequence"/>
</dbReference>
<dbReference type="EMBL" id="BQKA01000030">
    <property type="protein sequence ID" value="GJM50560.1"/>
    <property type="molecule type" value="Genomic_DNA"/>
</dbReference>
<evidence type="ECO:0000313" key="10">
    <source>
        <dbReference type="Proteomes" id="UP001208692"/>
    </source>
</evidence>
<proteinExistence type="predicted"/>
<evidence type="ECO:0000313" key="8">
    <source>
        <dbReference type="EMBL" id="GJM53609.1"/>
    </source>
</evidence>
<accession>A0AAV5AYM8</accession>
<evidence type="ECO:0000256" key="4">
    <source>
        <dbReference type="ARBA" id="ARBA00022989"/>
    </source>
</evidence>
<evidence type="ECO:0000256" key="2">
    <source>
        <dbReference type="ARBA" id="ARBA00022475"/>
    </source>
</evidence>
<evidence type="ECO:0008006" key="11">
    <source>
        <dbReference type="Google" id="ProtNLM"/>
    </source>
</evidence>